<keyword evidence="5" id="KW-1185">Reference proteome</keyword>
<evidence type="ECO:0000256" key="1">
    <source>
        <dbReference type="ARBA" id="ARBA00022729"/>
    </source>
</evidence>
<dbReference type="SUPFAM" id="SSF51110">
    <property type="entry name" value="alpha-D-mannose-specific plant lectins"/>
    <property type="match status" value="1"/>
</dbReference>
<name>A0AA88QMI8_9ASTE</name>
<dbReference type="Gene3D" id="3.30.200.20">
    <property type="entry name" value="Phosphorylase Kinase, domain 1"/>
    <property type="match status" value="1"/>
</dbReference>
<dbReference type="InterPro" id="IPR051343">
    <property type="entry name" value="G-type_lectin_kinases/EP1-like"/>
</dbReference>
<evidence type="ECO:0000313" key="5">
    <source>
        <dbReference type="Proteomes" id="UP001187471"/>
    </source>
</evidence>
<dbReference type="SUPFAM" id="SSF56112">
    <property type="entry name" value="Protein kinase-like (PK-like)"/>
    <property type="match status" value="1"/>
</dbReference>
<dbReference type="PANTHER" id="PTHR47976:SF110">
    <property type="entry name" value="RECEPTOR-LIKE SERINE_THREONINE-PROTEIN KINASE"/>
    <property type="match status" value="1"/>
</dbReference>
<dbReference type="InterPro" id="IPR036426">
    <property type="entry name" value="Bulb-type_lectin_dom_sf"/>
</dbReference>
<dbReference type="FunFam" id="2.90.10.30:FF:000003">
    <property type="entry name" value="Os04g0303100 protein"/>
    <property type="match status" value="1"/>
</dbReference>
<evidence type="ECO:0000313" key="4">
    <source>
        <dbReference type="EMBL" id="KAK2965645.1"/>
    </source>
</evidence>
<dbReference type="Proteomes" id="UP001187471">
    <property type="component" value="Unassembled WGS sequence"/>
</dbReference>
<dbReference type="AlphaFoldDB" id="A0AA88QMI8"/>
<comment type="caution">
    <text evidence="4">The sequence shown here is derived from an EMBL/GenBank/DDBJ whole genome shotgun (WGS) entry which is preliminary data.</text>
</comment>
<dbReference type="SMART" id="SM00108">
    <property type="entry name" value="B_lectin"/>
    <property type="match status" value="1"/>
</dbReference>
<dbReference type="PANTHER" id="PTHR47976">
    <property type="entry name" value="G-TYPE LECTIN S-RECEPTOR-LIKE SERINE/THREONINE-PROTEIN KINASE SD2-5"/>
    <property type="match status" value="1"/>
</dbReference>
<keyword evidence="2" id="KW-0325">Glycoprotein</keyword>
<feature type="domain" description="Bulb-type lectin" evidence="3">
    <location>
        <begin position="82"/>
        <end position="202"/>
    </location>
</feature>
<sequence>MPEGMIVTSRCPAYTPSISQPLYLMENDGNNLQGDWIFSDGSEVRPILYVTDVVNPPFAFGFFGNGTAVYKSFYLSVFSLSTFITTFPYSFTDSNLNTSSSGNATIATIASSPASTNRSTGFDINLNSGPIVVWSANRDRPVGENATLDFTPEGNLELKDADGTFVWSTNTSSLSVLCLNLTTGGNLILVDGKNSVIWQSFDYPTDTWLPNQNIPVGKKLVAGKSSSNLAPGMYYLSVTSHGIYAFITSEFDPPKMYSTLLSGSDMFHSALGINGRIDSNTNYARFNLESILETGFHYIKLEINGHLNGYRLNKFDEYGYDVIFSGDLLKDFDYGFGSVFEGDLADGTKVAVKRLDSTGQGRKEFMAEVNTIWNIHHFNLVRLVGGFRIEIGAEAGVWEEDADGEGGEGIDVDVFGGGADVADRMTGLRRRSTPSVATRCRYYPGDN</sequence>
<proteinExistence type="predicted"/>
<evidence type="ECO:0000259" key="3">
    <source>
        <dbReference type="PROSITE" id="PS50927"/>
    </source>
</evidence>
<dbReference type="Gene3D" id="2.90.10.30">
    <property type="match status" value="1"/>
</dbReference>
<dbReference type="InterPro" id="IPR011009">
    <property type="entry name" value="Kinase-like_dom_sf"/>
</dbReference>
<organism evidence="4 5">
    <name type="scientific">Escallonia rubra</name>
    <dbReference type="NCBI Taxonomy" id="112253"/>
    <lineage>
        <taxon>Eukaryota</taxon>
        <taxon>Viridiplantae</taxon>
        <taxon>Streptophyta</taxon>
        <taxon>Embryophyta</taxon>
        <taxon>Tracheophyta</taxon>
        <taxon>Spermatophyta</taxon>
        <taxon>Magnoliopsida</taxon>
        <taxon>eudicotyledons</taxon>
        <taxon>Gunneridae</taxon>
        <taxon>Pentapetalae</taxon>
        <taxon>asterids</taxon>
        <taxon>campanulids</taxon>
        <taxon>Escalloniales</taxon>
        <taxon>Escalloniaceae</taxon>
        <taxon>Escallonia</taxon>
    </lineage>
</organism>
<protein>
    <recommendedName>
        <fullName evidence="3">Bulb-type lectin domain-containing protein</fullName>
    </recommendedName>
</protein>
<dbReference type="InterPro" id="IPR001480">
    <property type="entry name" value="Bulb-type_lectin_dom"/>
</dbReference>
<dbReference type="PROSITE" id="PS50927">
    <property type="entry name" value="BULB_LECTIN"/>
    <property type="match status" value="1"/>
</dbReference>
<gene>
    <name evidence="4" type="ORF">RJ640_000414</name>
</gene>
<keyword evidence="1" id="KW-0732">Signal</keyword>
<dbReference type="Pfam" id="PF01453">
    <property type="entry name" value="B_lectin"/>
    <property type="match status" value="1"/>
</dbReference>
<dbReference type="CDD" id="cd00028">
    <property type="entry name" value="B_lectin"/>
    <property type="match status" value="1"/>
</dbReference>
<evidence type="ECO:0000256" key="2">
    <source>
        <dbReference type="ARBA" id="ARBA00023180"/>
    </source>
</evidence>
<dbReference type="EMBL" id="JAVXUO010003198">
    <property type="protein sequence ID" value="KAK2965645.1"/>
    <property type="molecule type" value="Genomic_DNA"/>
</dbReference>
<reference evidence="4" key="1">
    <citation type="submission" date="2022-12" db="EMBL/GenBank/DDBJ databases">
        <title>Draft genome assemblies for two species of Escallonia (Escalloniales).</title>
        <authorList>
            <person name="Chanderbali A."/>
            <person name="Dervinis C."/>
            <person name="Anghel I."/>
            <person name="Soltis D."/>
            <person name="Soltis P."/>
            <person name="Zapata F."/>
        </authorList>
    </citation>
    <scope>NUCLEOTIDE SEQUENCE</scope>
    <source>
        <strain evidence="4">UCBG92.1500</strain>
        <tissue evidence="4">Leaf</tissue>
    </source>
</reference>
<accession>A0AA88QMI8</accession>